<dbReference type="InterPro" id="IPR045035">
    <property type="entry name" value="YSL-like"/>
</dbReference>
<dbReference type="RefSeq" id="WP_056984118.1">
    <property type="nucleotide sequence ID" value="NZ_AZGE01000004.1"/>
</dbReference>
<feature type="transmembrane region" description="Helical" evidence="6">
    <location>
        <begin position="538"/>
        <end position="558"/>
    </location>
</feature>
<evidence type="ECO:0000256" key="5">
    <source>
        <dbReference type="ARBA" id="ARBA00023136"/>
    </source>
</evidence>
<feature type="transmembrane region" description="Helical" evidence="6">
    <location>
        <begin position="59"/>
        <end position="79"/>
    </location>
</feature>
<dbReference type="GO" id="GO:0016020">
    <property type="term" value="C:membrane"/>
    <property type="evidence" value="ECO:0007669"/>
    <property type="project" value="UniProtKB-SubCell"/>
</dbReference>
<gene>
    <name evidence="7" type="ORF">FC49_GL001386</name>
</gene>
<dbReference type="AlphaFoldDB" id="A0A0R1WFA0"/>
<keyword evidence="2" id="KW-0813">Transport</keyword>
<feature type="transmembrane region" description="Helical" evidence="6">
    <location>
        <begin position="512"/>
        <end position="532"/>
    </location>
</feature>
<dbReference type="PANTHER" id="PTHR31645:SF0">
    <property type="entry name" value="OLIGOPEPTIDE TRANSPORTER YGL114W-RELATED"/>
    <property type="match status" value="1"/>
</dbReference>
<evidence type="ECO:0000313" key="7">
    <source>
        <dbReference type="EMBL" id="KRM16269.1"/>
    </source>
</evidence>
<dbReference type="InterPro" id="IPR004813">
    <property type="entry name" value="OPT"/>
</dbReference>
<feature type="transmembrane region" description="Helical" evidence="6">
    <location>
        <begin position="180"/>
        <end position="203"/>
    </location>
</feature>
<evidence type="ECO:0000256" key="1">
    <source>
        <dbReference type="ARBA" id="ARBA00004141"/>
    </source>
</evidence>
<keyword evidence="4 6" id="KW-1133">Transmembrane helix</keyword>
<feature type="transmembrane region" description="Helical" evidence="6">
    <location>
        <begin position="390"/>
        <end position="411"/>
    </location>
</feature>
<evidence type="ECO:0000256" key="6">
    <source>
        <dbReference type="SAM" id="Phobius"/>
    </source>
</evidence>
<accession>A0A0R1WFA0</accession>
<proteinExistence type="predicted"/>
<feature type="transmembrane region" description="Helical" evidence="6">
    <location>
        <begin position="122"/>
        <end position="147"/>
    </location>
</feature>
<feature type="transmembrane region" description="Helical" evidence="6">
    <location>
        <begin position="617"/>
        <end position="636"/>
    </location>
</feature>
<feature type="transmembrane region" description="Helical" evidence="6">
    <location>
        <begin position="289"/>
        <end position="311"/>
    </location>
</feature>
<reference evidence="7 8" key="1">
    <citation type="journal article" date="2015" name="Genome Announc.">
        <title>Expanding the biotechnology potential of lactobacilli through comparative genomics of 213 strains and associated genera.</title>
        <authorList>
            <person name="Sun Z."/>
            <person name="Harris H.M."/>
            <person name="McCann A."/>
            <person name="Guo C."/>
            <person name="Argimon S."/>
            <person name="Zhang W."/>
            <person name="Yang X."/>
            <person name="Jeffery I.B."/>
            <person name="Cooney J.C."/>
            <person name="Kagawa T.F."/>
            <person name="Liu W."/>
            <person name="Song Y."/>
            <person name="Salvetti E."/>
            <person name="Wrobel A."/>
            <person name="Rasinkangas P."/>
            <person name="Parkhill J."/>
            <person name="Rea M.C."/>
            <person name="O'Sullivan O."/>
            <person name="Ritari J."/>
            <person name="Douillard F.P."/>
            <person name="Paul Ross R."/>
            <person name="Yang R."/>
            <person name="Briner A.E."/>
            <person name="Felis G.E."/>
            <person name="de Vos W.M."/>
            <person name="Barrangou R."/>
            <person name="Klaenhammer T.R."/>
            <person name="Caufield P.W."/>
            <person name="Cui Y."/>
            <person name="Zhang H."/>
            <person name="O'Toole P.W."/>
        </authorList>
    </citation>
    <scope>NUCLEOTIDE SEQUENCE [LARGE SCALE GENOMIC DNA]</scope>
    <source>
        <strain evidence="7 8">DSM 4864</strain>
    </source>
</reference>
<feature type="transmembrane region" description="Helical" evidence="6">
    <location>
        <begin position="34"/>
        <end position="52"/>
    </location>
</feature>
<dbReference type="InterPro" id="IPR004814">
    <property type="entry name" value="Oligopep_transpt"/>
</dbReference>
<evidence type="ECO:0000256" key="4">
    <source>
        <dbReference type="ARBA" id="ARBA00022989"/>
    </source>
</evidence>
<feature type="transmembrane region" description="Helical" evidence="6">
    <location>
        <begin position="224"/>
        <end position="257"/>
    </location>
</feature>
<feature type="transmembrane region" description="Helical" evidence="6">
    <location>
        <begin position="417"/>
        <end position="437"/>
    </location>
</feature>
<protein>
    <submittedName>
        <fullName evidence="7">OPT family oligopeptide transporter</fullName>
    </submittedName>
</protein>
<dbReference type="Proteomes" id="UP000050973">
    <property type="component" value="Unassembled WGS sequence"/>
</dbReference>
<evidence type="ECO:0000256" key="2">
    <source>
        <dbReference type="ARBA" id="ARBA00022448"/>
    </source>
</evidence>
<name>A0A0R1WFA0_9LACO</name>
<dbReference type="NCBIfam" id="TIGR00733">
    <property type="entry name" value="OPT family oligopeptide transporter"/>
    <property type="match status" value="1"/>
</dbReference>
<feature type="transmembrane region" description="Helical" evidence="6">
    <location>
        <begin position="332"/>
        <end position="351"/>
    </location>
</feature>
<dbReference type="PANTHER" id="PTHR31645">
    <property type="entry name" value="OLIGOPEPTIDE TRANSPORTER YGL114W-RELATED"/>
    <property type="match status" value="1"/>
</dbReference>
<feature type="transmembrane region" description="Helical" evidence="6">
    <location>
        <begin position="457"/>
        <end position="476"/>
    </location>
</feature>
<dbReference type="GO" id="GO:0035673">
    <property type="term" value="F:oligopeptide transmembrane transporter activity"/>
    <property type="evidence" value="ECO:0007669"/>
    <property type="project" value="InterPro"/>
</dbReference>
<dbReference type="PATRIC" id="fig|1423779.3.peg.1425"/>
<organism evidence="7 8">
    <name type="scientific">Limosilactobacillus oris DSM 4864</name>
    <dbReference type="NCBI Taxonomy" id="1423779"/>
    <lineage>
        <taxon>Bacteria</taxon>
        <taxon>Bacillati</taxon>
        <taxon>Bacillota</taxon>
        <taxon>Bacilli</taxon>
        <taxon>Lactobacillales</taxon>
        <taxon>Lactobacillaceae</taxon>
        <taxon>Limosilactobacillus</taxon>
    </lineage>
</organism>
<dbReference type="EMBL" id="AZGE01000004">
    <property type="protein sequence ID" value="KRM16269.1"/>
    <property type="molecule type" value="Genomic_DNA"/>
</dbReference>
<feature type="transmembrane region" description="Helical" evidence="6">
    <location>
        <begin position="99"/>
        <end position="115"/>
    </location>
</feature>
<keyword evidence="5 6" id="KW-0472">Membrane</keyword>
<keyword evidence="3 6" id="KW-0812">Transmembrane</keyword>
<comment type="caution">
    <text evidence="7">The sequence shown here is derived from an EMBL/GenBank/DDBJ whole genome shotgun (WGS) entry which is preliminary data.</text>
</comment>
<feature type="transmembrane region" description="Helical" evidence="6">
    <location>
        <begin position="357"/>
        <end position="378"/>
    </location>
</feature>
<sequence length="646" mass="68020">MKKKTLDQSAYGGVPGSKYIPYLGSHDGLGGSPLIMIFGAVLAVIFAASTAYSGMKAGLTVSAGIPGAILGSGLVAAFAKKKGILGVNLIQGMSSGGEAIASGMIYVLPSIVLIGRKISFTYGFLVGVTAVAFAIGVSNIVFNYLIITQHGTLKYPESMAIAETLVASEAGGESLKMMGVGFGIGGILTFFTTQFMGWCNSMIEFSSKKFYKWDMSTEVNPMLLGIGFIIGINISIIMISGTIFAQFAVAPLLSYFIGMSGDSFKVWNDASIQLNQAGTDVVIGAYLKYIGAGMMLGGGIIGALKLIPAIKQSISETLKARKSSNGDNGDKFSSMLLLLGAVLILVVSFFFAKYNIMIALIGGLLSIILSFLFVIVSARMAGLIGASNNPVSGMTIASMVILTLIFAICGWSDNDHVQILLTFGVFIVTAISVGSGYMQTQKVSFVIGGNKNEMTKYYLIAGIIGTIVVVGTMILLEPQLRITGSNPPFGLPQANLIAALTQGIMSNKLPWVMVIAGVILSIVFFMLGVPVMAFALGFYLPASTTSIIFIGAVVRYFVEKVTKDKETSKHRISSGISMSSGLVAGSSIIGLIGIFLHVFGVIKDKTLTGFVASNEMAWVLLVIMLVAVLIPLFRIHGPQANSGENK</sequence>
<dbReference type="Pfam" id="PF03169">
    <property type="entry name" value="OPT"/>
    <property type="match status" value="1"/>
</dbReference>
<comment type="subcellular location">
    <subcellularLocation>
        <location evidence="1">Membrane</location>
        <topology evidence="1">Multi-pass membrane protein</topology>
    </subcellularLocation>
</comment>
<feature type="transmembrane region" description="Helical" evidence="6">
    <location>
        <begin position="579"/>
        <end position="602"/>
    </location>
</feature>
<evidence type="ECO:0000256" key="3">
    <source>
        <dbReference type="ARBA" id="ARBA00022692"/>
    </source>
</evidence>
<evidence type="ECO:0000313" key="8">
    <source>
        <dbReference type="Proteomes" id="UP000050973"/>
    </source>
</evidence>